<protein>
    <submittedName>
        <fullName evidence="1">Uncharacterized protein</fullName>
    </submittedName>
</protein>
<comment type="caution">
    <text evidence="1">The sequence shown here is derived from an EMBL/GenBank/DDBJ whole genome shotgun (WGS) entry which is preliminary data.</text>
</comment>
<sequence length="162" mass="18747">MKRNARKLKWTKSFRKAAGKELTVDTTLAFGAKRNVPVRYDRELFNKTLAAMSRVNEVRARRERAFYKRRMAGNRERQLAKARRTVAEQGHLLPRLRGSERKRLEAMGANEEDIEAEEIAVREGKRKVGKVFGGEQKRVRVRVDGEVEEEGKSAFAEEMEVE</sequence>
<proteinExistence type="predicted"/>
<reference evidence="1" key="1">
    <citation type="submission" date="2022-10" db="EMBL/GenBank/DDBJ databases">
        <title>Complete Genome of Trichothecium roseum strain YXFP-22015, a Plant Pathogen Isolated from Citrus.</title>
        <authorList>
            <person name="Wang Y."/>
            <person name="Zhu L."/>
        </authorList>
    </citation>
    <scope>NUCLEOTIDE SEQUENCE</scope>
    <source>
        <strain evidence="1">YXFP-22015</strain>
    </source>
</reference>
<evidence type="ECO:0000313" key="2">
    <source>
        <dbReference type="Proteomes" id="UP001163324"/>
    </source>
</evidence>
<dbReference type="Proteomes" id="UP001163324">
    <property type="component" value="Chromosome 7"/>
</dbReference>
<evidence type="ECO:0000313" key="1">
    <source>
        <dbReference type="EMBL" id="KAI9897633.1"/>
    </source>
</evidence>
<name>A0ACC0UU53_9HYPO</name>
<keyword evidence="2" id="KW-1185">Reference proteome</keyword>
<accession>A0ACC0UU53</accession>
<organism evidence="1 2">
    <name type="scientific">Trichothecium roseum</name>
    <dbReference type="NCBI Taxonomy" id="47278"/>
    <lineage>
        <taxon>Eukaryota</taxon>
        <taxon>Fungi</taxon>
        <taxon>Dikarya</taxon>
        <taxon>Ascomycota</taxon>
        <taxon>Pezizomycotina</taxon>
        <taxon>Sordariomycetes</taxon>
        <taxon>Hypocreomycetidae</taxon>
        <taxon>Hypocreales</taxon>
        <taxon>Hypocreales incertae sedis</taxon>
        <taxon>Trichothecium</taxon>
    </lineage>
</organism>
<gene>
    <name evidence="1" type="ORF">N3K66_007489</name>
</gene>
<dbReference type="EMBL" id="CM047946">
    <property type="protein sequence ID" value="KAI9897633.1"/>
    <property type="molecule type" value="Genomic_DNA"/>
</dbReference>